<proteinExistence type="inferred from homology"/>
<accession>A0AAV6YI29</accession>
<dbReference type="InterPro" id="IPR050239">
    <property type="entry name" value="Sigma-70_RNA_pol_init_factors"/>
</dbReference>
<evidence type="ECO:0000256" key="2">
    <source>
        <dbReference type="ARBA" id="ARBA00023015"/>
    </source>
</evidence>
<evidence type="ECO:0000256" key="3">
    <source>
        <dbReference type="ARBA" id="ARBA00023082"/>
    </source>
</evidence>
<dbReference type="InterPro" id="IPR014284">
    <property type="entry name" value="RNA_pol_sigma-70_dom"/>
</dbReference>
<dbReference type="GO" id="GO:0071482">
    <property type="term" value="P:cellular response to light stimulus"/>
    <property type="evidence" value="ECO:0007669"/>
    <property type="project" value="UniProtKB-ARBA"/>
</dbReference>
<comment type="caution">
    <text evidence="9">The sequence shown here is derived from an EMBL/GenBank/DDBJ whole genome shotgun (WGS) entry which is preliminary data.</text>
</comment>
<keyword evidence="5" id="KW-0804">Transcription</keyword>
<dbReference type="InterPro" id="IPR007627">
    <property type="entry name" value="RNA_pol_sigma70_r2"/>
</dbReference>
<dbReference type="CDD" id="cd06171">
    <property type="entry name" value="Sigma70_r4"/>
    <property type="match status" value="1"/>
</dbReference>
<gene>
    <name evidence="9" type="ORF">BUALT_Bualt01G0162200</name>
</gene>
<reference evidence="9" key="1">
    <citation type="submission" date="2019-10" db="EMBL/GenBank/DDBJ databases">
        <authorList>
            <person name="Zhang R."/>
            <person name="Pan Y."/>
            <person name="Wang J."/>
            <person name="Ma R."/>
            <person name="Yu S."/>
        </authorList>
    </citation>
    <scope>NUCLEOTIDE SEQUENCE</scope>
    <source>
        <strain evidence="9">LA-IB0</strain>
        <tissue evidence="9">Leaf</tissue>
    </source>
</reference>
<comment type="similarity">
    <text evidence="1">Belongs to the sigma-70 factor family.</text>
</comment>
<dbReference type="PANTHER" id="PTHR30603:SF47">
    <property type="entry name" value="RNA POLYMERASE SIGMA FACTOR SIGD, CHLOROPLASTIC"/>
    <property type="match status" value="1"/>
</dbReference>
<dbReference type="InterPro" id="IPR007624">
    <property type="entry name" value="RNA_pol_sigma70_r3"/>
</dbReference>
<keyword evidence="4" id="KW-0238">DNA-binding</keyword>
<name>A0AAV6YI29_9LAMI</name>
<evidence type="ECO:0000313" key="10">
    <source>
        <dbReference type="Proteomes" id="UP000826271"/>
    </source>
</evidence>
<dbReference type="Pfam" id="PF04545">
    <property type="entry name" value="Sigma70_r4"/>
    <property type="match status" value="1"/>
</dbReference>
<dbReference type="SUPFAM" id="SSF88946">
    <property type="entry name" value="Sigma2 domain of RNA polymerase sigma factors"/>
    <property type="match status" value="1"/>
</dbReference>
<dbReference type="PANTHER" id="PTHR30603">
    <property type="entry name" value="RNA POLYMERASE SIGMA FACTOR RPO"/>
    <property type="match status" value="1"/>
</dbReference>
<dbReference type="Pfam" id="PF04542">
    <property type="entry name" value="Sigma70_r2"/>
    <property type="match status" value="1"/>
</dbReference>
<dbReference type="InterPro" id="IPR000943">
    <property type="entry name" value="RNA_pol_sigma70"/>
</dbReference>
<dbReference type="NCBIfam" id="TIGR02937">
    <property type="entry name" value="sigma70-ECF"/>
    <property type="match status" value="1"/>
</dbReference>
<evidence type="ECO:0000256" key="4">
    <source>
        <dbReference type="ARBA" id="ARBA00023125"/>
    </source>
</evidence>
<evidence type="ECO:0000259" key="6">
    <source>
        <dbReference type="Pfam" id="PF04539"/>
    </source>
</evidence>
<evidence type="ECO:0000259" key="8">
    <source>
        <dbReference type="Pfam" id="PF04545"/>
    </source>
</evidence>
<sequence length="441" mass="49980">MAMAICSCSKQYSSAFPNISHFSSYSTTKSHLKVLIHGTPLVYNTRSSSKLCNFITVQQDDALVIPSADTGAATSPARETKTTLDRMESESDVKREYYRCNEVTLSRKRRRRRRKIRSTLECVVDEEKDDRVLFVDKKAGKSRFMTSKEEAKFSWYLKERARIEGVRIKLEAEIGGHKLSSIQWAKAAGISTHNLDKILCNGRESEERITSCYHRLVVSVASSYQGKGLSLQDLTQEGSIGLLRGAIKFNPERGYKLSTYAYWWIRQSITRALAKKSKIIRLPGSVTELVPRICEANDGLSRRLRRFPTYDEIAEAINVETSIVRLATQRNRSPISLDQAITGRGCMSLQAIIPGPAEITPEAMVMKDMLKPEIGKLLNPLCDREANILRLHYGLNGDTPRSFEEIGRLFKLSRERVRQINSTALSKLRQTRGVDDLKYFL</sequence>
<evidence type="ECO:0000259" key="7">
    <source>
        <dbReference type="Pfam" id="PF04542"/>
    </source>
</evidence>
<evidence type="ECO:0000256" key="5">
    <source>
        <dbReference type="ARBA" id="ARBA00023163"/>
    </source>
</evidence>
<dbReference type="InterPro" id="IPR013324">
    <property type="entry name" value="RNA_pol_sigma_r3/r4-like"/>
</dbReference>
<dbReference type="SUPFAM" id="SSF88659">
    <property type="entry name" value="Sigma3 and sigma4 domains of RNA polymerase sigma factors"/>
    <property type="match status" value="2"/>
</dbReference>
<dbReference type="InterPro" id="IPR007630">
    <property type="entry name" value="RNA_pol_sigma70_r4"/>
</dbReference>
<dbReference type="Gene3D" id="1.10.601.10">
    <property type="entry name" value="RNA Polymerase Primary Sigma Factor"/>
    <property type="match status" value="1"/>
</dbReference>
<dbReference type="InterPro" id="IPR013325">
    <property type="entry name" value="RNA_pol_sigma_r2"/>
</dbReference>
<feature type="domain" description="RNA polymerase sigma-70 region 4" evidence="8">
    <location>
        <begin position="378"/>
        <end position="430"/>
    </location>
</feature>
<feature type="domain" description="RNA polymerase sigma-70 region 3" evidence="6">
    <location>
        <begin position="288"/>
        <end position="364"/>
    </location>
</feature>
<dbReference type="GO" id="GO:0016987">
    <property type="term" value="F:sigma factor activity"/>
    <property type="evidence" value="ECO:0007669"/>
    <property type="project" value="UniProtKB-KW"/>
</dbReference>
<dbReference type="AlphaFoldDB" id="A0AAV6YI29"/>
<dbReference type="Pfam" id="PF04539">
    <property type="entry name" value="Sigma70_r3"/>
    <property type="match status" value="1"/>
</dbReference>
<organism evidence="9 10">
    <name type="scientific">Buddleja alternifolia</name>
    <dbReference type="NCBI Taxonomy" id="168488"/>
    <lineage>
        <taxon>Eukaryota</taxon>
        <taxon>Viridiplantae</taxon>
        <taxon>Streptophyta</taxon>
        <taxon>Embryophyta</taxon>
        <taxon>Tracheophyta</taxon>
        <taxon>Spermatophyta</taxon>
        <taxon>Magnoliopsida</taxon>
        <taxon>eudicotyledons</taxon>
        <taxon>Gunneridae</taxon>
        <taxon>Pentapetalae</taxon>
        <taxon>asterids</taxon>
        <taxon>lamiids</taxon>
        <taxon>Lamiales</taxon>
        <taxon>Scrophulariaceae</taxon>
        <taxon>Buddlejeae</taxon>
        <taxon>Buddleja</taxon>
    </lineage>
</organism>
<dbReference type="Gene3D" id="1.10.10.10">
    <property type="entry name" value="Winged helix-like DNA-binding domain superfamily/Winged helix DNA-binding domain"/>
    <property type="match status" value="2"/>
</dbReference>
<dbReference type="Proteomes" id="UP000826271">
    <property type="component" value="Unassembled WGS sequence"/>
</dbReference>
<dbReference type="PRINTS" id="PR00046">
    <property type="entry name" value="SIGMA70FCT"/>
</dbReference>
<keyword evidence="2" id="KW-0805">Transcription regulation</keyword>
<keyword evidence="3" id="KW-0731">Sigma factor</keyword>
<feature type="domain" description="RNA polymerase sigma-70 region 2" evidence="7">
    <location>
        <begin position="212"/>
        <end position="278"/>
    </location>
</feature>
<dbReference type="InterPro" id="IPR036388">
    <property type="entry name" value="WH-like_DNA-bd_sf"/>
</dbReference>
<keyword evidence="10" id="KW-1185">Reference proteome</keyword>
<dbReference type="EMBL" id="WHWC01000001">
    <property type="protein sequence ID" value="KAG8391193.1"/>
    <property type="molecule type" value="Genomic_DNA"/>
</dbReference>
<evidence type="ECO:0000256" key="1">
    <source>
        <dbReference type="ARBA" id="ARBA00007788"/>
    </source>
</evidence>
<evidence type="ECO:0000313" key="9">
    <source>
        <dbReference type="EMBL" id="KAG8391193.1"/>
    </source>
</evidence>
<protein>
    <recommendedName>
        <fullName evidence="11">Sigma factor</fullName>
    </recommendedName>
</protein>
<dbReference type="GO" id="GO:0006352">
    <property type="term" value="P:DNA-templated transcription initiation"/>
    <property type="evidence" value="ECO:0007669"/>
    <property type="project" value="InterPro"/>
</dbReference>
<evidence type="ECO:0008006" key="11">
    <source>
        <dbReference type="Google" id="ProtNLM"/>
    </source>
</evidence>
<dbReference type="GO" id="GO:0003677">
    <property type="term" value="F:DNA binding"/>
    <property type="evidence" value="ECO:0007669"/>
    <property type="project" value="UniProtKB-KW"/>
</dbReference>